<dbReference type="EMBL" id="VIIS01000074">
    <property type="protein sequence ID" value="KAF0313678.1"/>
    <property type="molecule type" value="Genomic_DNA"/>
</dbReference>
<proteinExistence type="predicted"/>
<dbReference type="InterPro" id="IPR029071">
    <property type="entry name" value="Ubiquitin-like_domsf"/>
</dbReference>
<feature type="region of interest" description="Disordered" evidence="1">
    <location>
        <begin position="181"/>
        <end position="216"/>
    </location>
</feature>
<reference evidence="3 4" key="1">
    <citation type="submission" date="2019-07" db="EMBL/GenBank/DDBJ databases">
        <title>Draft genome assembly of a fouling barnacle, Amphibalanus amphitrite (Darwin, 1854): The first reference genome for Thecostraca.</title>
        <authorList>
            <person name="Kim W."/>
        </authorList>
    </citation>
    <scope>NUCLEOTIDE SEQUENCE [LARGE SCALE GENOMIC DNA]</scope>
    <source>
        <strain evidence="3">SNU_AA5</strain>
        <tissue evidence="3">Soma without cirri and trophi</tissue>
    </source>
</reference>
<dbReference type="InterPro" id="IPR021569">
    <property type="entry name" value="TUG-UBL1"/>
</dbReference>
<dbReference type="AlphaFoldDB" id="A0A6A4XEU3"/>
<organism evidence="3 4">
    <name type="scientific">Amphibalanus amphitrite</name>
    <name type="common">Striped barnacle</name>
    <name type="synonym">Balanus amphitrite</name>
    <dbReference type="NCBI Taxonomy" id="1232801"/>
    <lineage>
        <taxon>Eukaryota</taxon>
        <taxon>Metazoa</taxon>
        <taxon>Ecdysozoa</taxon>
        <taxon>Arthropoda</taxon>
        <taxon>Crustacea</taxon>
        <taxon>Multicrustacea</taxon>
        <taxon>Cirripedia</taxon>
        <taxon>Thoracica</taxon>
        <taxon>Thoracicalcarea</taxon>
        <taxon>Balanomorpha</taxon>
        <taxon>Balanoidea</taxon>
        <taxon>Balanidae</taxon>
        <taxon>Amphibalaninae</taxon>
        <taxon>Amphibalanus</taxon>
    </lineage>
</organism>
<comment type="caution">
    <text evidence="3">The sequence shown here is derived from an EMBL/GenBank/DDBJ whole genome shotgun (WGS) entry which is preliminary data.</text>
</comment>
<dbReference type="GO" id="GO:0042593">
    <property type="term" value="P:glucose homeostasis"/>
    <property type="evidence" value="ECO:0007669"/>
    <property type="project" value="TreeGrafter"/>
</dbReference>
<feature type="compositionally biased region" description="Low complexity" evidence="1">
    <location>
        <begin position="183"/>
        <end position="201"/>
    </location>
</feature>
<dbReference type="Proteomes" id="UP000440578">
    <property type="component" value="Unassembled WGS sequence"/>
</dbReference>
<evidence type="ECO:0000313" key="3">
    <source>
        <dbReference type="EMBL" id="KAF0313678.1"/>
    </source>
</evidence>
<keyword evidence="4" id="KW-1185">Reference proteome</keyword>
<dbReference type="GO" id="GO:0006886">
    <property type="term" value="P:intracellular protein transport"/>
    <property type="evidence" value="ECO:0007669"/>
    <property type="project" value="TreeGrafter"/>
</dbReference>
<name>A0A6A4XEU3_AMPAM</name>
<evidence type="ECO:0000259" key="2">
    <source>
        <dbReference type="Pfam" id="PF11470"/>
    </source>
</evidence>
<dbReference type="Gene3D" id="3.10.20.90">
    <property type="entry name" value="Phosphatidylinositol 3-kinase Catalytic Subunit, Chain A, domain 1"/>
    <property type="match status" value="1"/>
</dbReference>
<feature type="domain" description="TUG ubiquitin-like" evidence="2">
    <location>
        <begin position="13"/>
        <end position="75"/>
    </location>
</feature>
<accession>A0A6A4XEU3</accession>
<dbReference type="OrthoDB" id="440781at2759"/>
<dbReference type="Pfam" id="PF11470">
    <property type="entry name" value="TUG-UBL1"/>
    <property type="match status" value="1"/>
</dbReference>
<sequence length="412" mass="43744">MFQVMSMSVTVLCPGGRRQVVKVTPNTSLLQILEEACGKQKLDAKSFNLMHYNRRLDLSSSVRFASLPNRAQLELAASEESRVDSDVTLALQLPDGQRLVKQFPCAATLYEVLADHSVLPSDDFTVPVCIYARREVAGAAALKATTIRSLGLTGGKAILRYAPRPANQEAGSQAHVSAPLVKPAAPDSQSAPLAAAASQSQTVVSPGRDDVTTGPAPAVCDVTQASSEPVLAAGAAPAATEQPMAVDEASAEASRATSSTSEDAFLVEGASLGSSAGSSQMEVQEERAVFLGERQAVAFSLDDAASGSAQPELPDDFFDVTVDDARRRLAQLREELSAMDNSPLLTAGQREARRQADLLTRLSAHRHCAVRVQFPDRLVLQGVFLSTDTVQAVMDFTAQFLEDPAAKFTLCE</sequence>
<gene>
    <name evidence="3" type="primary">Aspscr1</name>
    <name evidence="3" type="ORF">FJT64_015813</name>
</gene>
<evidence type="ECO:0000313" key="4">
    <source>
        <dbReference type="Proteomes" id="UP000440578"/>
    </source>
</evidence>
<dbReference type="GO" id="GO:0012506">
    <property type="term" value="C:vesicle membrane"/>
    <property type="evidence" value="ECO:0007669"/>
    <property type="project" value="TreeGrafter"/>
</dbReference>
<dbReference type="GO" id="GO:0005737">
    <property type="term" value="C:cytoplasm"/>
    <property type="evidence" value="ECO:0007669"/>
    <property type="project" value="TreeGrafter"/>
</dbReference>
<protein>
    <submittedName>
        <fullName evidence="3">Tether containing UBX domain for GLUT4</fullName>
    </submittedName>
</protein>
<dbReference type="CDD" id="cd16105">
    <property type="entry name" value="Ubl_ASPSCR1_like"/>
    <property type="match status" value="1"/>
</dbReference>
<dbReference type="GO" id="GO:0005634">
    <property type="term" value="C:nucleus"/>
    <property type="evidence" value="ECO:0007669"/>
    <property type="project" value="TreeGrafter"/>
</dbReference>
<evidence type="ECO:0000256" key="1">
    <source>
        <dbReference type="SAM" id="MobiDB-lite"/>
    </source>
</evidence>
<dbReference type="PANTHER" id="PTHR46467">
    <property type="entry name" value="TETHER CONTAINING UBX DOMAIN FOR GLUT4"/>
    <property type="match status" value="1"/>
</dbReference>
<dbReference type="SUPFAM" id="SSF54236">
    <property type="entry name" value="Ubiquitin-like"/>
    <property type="match status" value="2"/>
</dbReference>
<dbReference type="PANTHER" id="PTHR46467:SF1">
    <property type="entry name" value="TETHER CONTAINING UBX DOMAIN FOR GLUT4"/>
    <property type="match status" value="1"/>
</dbReference>
<dbReference type="CDD" id="cd17075">
    <property type="entry name" value="UBX1_UBXN9"/>
    <property type="match status" value="1"/>
</dbReference>
<dbReference type="InterPro" id="IPR059238">
    <property type="entry name" value="UBX1_UBXN9"/>
</dbReference>